<gene>
    <name evidence="2" type="ORF">OnM2_050041</name>
</gene>
<organism evidence="2 3">
    <name type="scientific">Erysiphe neolycopersici</name>
    <dbReference type="NCBI Taxonomy" id="212602"/>
    <lineage>
        <taxon>Eukaryota</taxon>
        <taxon>Fungi</taxon>
        <taxon>Dikarya</taxon>
        <taxon>Ascomycota</taxon>
        <taxon>Pezizomycotina</taxon>
        <taxon>Leotiomycetes</taxon>
        <taxon>Erysiphales</taxon>
        <taxon>Erysiphaceae</taxon>
        <taxon>Erysiphe</taxon>
    </lineage>
</organism>
<comment type="caution">
    <text evidence="2">The sequence shown here is derived from an EMBL/GenBank/DDBJ whole genome shotgun (WGS) entry which is preliminary data.</text>
</comment>
<name>A0A420HSS3_9PEZI</name>
<proteinExistence type="predicted"/>
<dbReference type="STRING" id="212602.A0A420HSS3"/>
<evidence type="ECO:0000256" key="1">
    <source>
        <dbReference type="SAM" id="Coils"/>
    </source>
</evidence>
<evidence type="ECO:0000313" key="2">
    <source>
        <dbReference type="EMBL" id="RKF60480.1"/>
    </source>
</evidence>
<dbReference type="AlphaFoldDB" id="A0A420HSS3"/>
<feature type="coiled-coil region" evidence="1">
    <location>
        <begin position="133"/>
        <end position="160"/>
    </location>
</feature>
<dbReference type="OrthoDB" id="3599542at2759"/>
<protein>
    <submittedName>
        <fullName evidence="2">Uncharacterized protein</fullName>
    </submittedName>
</protein>
<dbReference type="EMBL" id="MCFK01005080">
    <property type="protein sequence ID" value="RKF60480.1"/>
    <property type="molecule type" value="Genomic_DNA"/>
</dbReference>
<accession>A0A420HSS3</accession>
<keyword evidence="1" id="KW-0175">Coiled coil</keyword>
<keyword evidence="3" id="KW-1185">Reference proteome</keyword>
<evidence type="ECO:0000313" key="3">
    <source>
        <dbReference type="Proteomes" id="UP000286134"/>
    </source>
</evidence>
<dbReference type="Proteomes" id="UP000286134">
    <property type="component" value="Unassembled WGS sequence"/>
</dbReference>
<sequence length="500" mass="57882">MSESIYWMNEEEKWGLGIDIESASDEDINTYTLSKYHLYERDNILDIDLWDLYQEDFKNFSAAAFGKVKTRSIQQLRLCLDSRGVFISKNDKRTTISQTLFQCLQEENPHQWTLDEINAAANSLSLPIKSPQLLKQLVNNNSAENKSESLENKLKTKNEIKFDYLTSKSPPMRISIDQIPQIIDQDNHPPISRQSSPCCLTKYRKEIAYLSKSYKAEQKYGGTGDNIDHKLTIFYHLCARNGIPEEAHTMALSVMLKGFALDHYFSANLSQLNFPKAIEHLCISFEGPGHNRANLDEWNRIKFTTIINANPGKPVLECLKILTNRLKELQYGLSKPLQTLEFLHDEMITACQGVPACKYAVADPPENLGALLNKLHSSIIAHEKENSEQTAFFTDRRYFNNQSARRNRRSSVSNNPNPRCYVCHKENCRSWNHKEQEKEACKAKFRYMLKGRLNSRPFNDKHFQDRFRQYTMDCEFSDIDNEDVQKEELDEVFDSLAIDI</sequence>
<reference evidence="2 3" key="1">
    <citation type="journal article" date="2018" name="BMC Genomics">
        <title>Comparative genome analyses reveal sequence features reflecting distinct modes of host-adaptation between dicot and monocot powdery mildew.</title>
        <authorList>
            <person name="Wu Y."/>
            <person name="Ma X."/>
            <person name="Pan Z."/>
            <person name="Kale S.D."/>
            <person name="Song Y."/>
            <person name="King H."/>
            <person name="Zhang Q."/>
            <person name="Presley C."/>
            <person name="Deng X."/>
            <person name="Wei C.I."/>
            <person name="Xiao S."/>
        </authorList>
    </citation>
    <scope>NUCLEOTIDE SEQUENCE [LARGE SCALE GENOMIC DNA]</scope>
    <source>
        <strain evidence="2">UMSG2</strain>
    </source>
</reference>